<gene>
    <name evidence="1" type="ORF">GJ744_001445</name>
</gene>
<name>A0A8H7AWP9_9EURO</name>
<dbReference type="InterPro" id="IPR027417">
    <property type="entry name" value="P-loop_NTPase"/>
</dbReference>
<accession>A0A8H7AWP9</accession>
<dbReference type="EMBL" id="JAACFV010000012">
    <property type="protein sequence ID" value="KAF7512510.1"/>
    <property type="molecule type" value="Genomic_DNA"/>
</dbReference>
<dbReference type="Proteomes" id="UP000606974">
    <property type="component" value="Unassembled WGS sequence"/>
</dbReference>
<evidence type="ECO:0008006" key="3">
    <source>
        <dbReference type="Google" id="ProtNLM"/>
    </source>
</evidence>
<evidence type="ECO:0000313" key="2">
    <source>
        <dbReference type="Proteomes" id="UP000606974"/>
    </source>
</evidence>
<dbReference type="SUPFAM" id="SSF52540">
    <property type="entry name" value="P-loop containing nucleoside triphosphate hydrolases"/>
    <property type="match status" value="1"/>
</dbReference>
<dbReference type="OrthoDB" id="6161812at2759"/>
<proteinExistence type="predicted"/>
<sequence length="182" mass="20334">MVQTKELSMSLSYSKLKDALLPRPGSGSQPQRQMFVLYGFGGIGKTQLAITFARKYQKQFSAIFWLDGSTKNQVLQNPAGVARRLSNEVPEARTFLPSGSGADIEIVVEGLLRWLSQAGNNSWLLIFDNVDRDSSAELKDQDQDAFDVTKYFPSADHGSILITTRLSKFREHGMRPKSHHLS</sequence>
<reference evidence="1" key="1">
    <citation type="submission" date="2020-02" db="EMBL/GenBank/DDBJ databases">
        <authorList>
            <person name="Palmer J.M."/>
        </authorList>
    </citation>
    <scope>NUCLEOTIDE SEQUENCE</scope>
    <source>
        <strain evidence="1">EPUS1.4</strain>
        <tissue evidence="1">Thallus</tissue>
    </source>
</reference>
<keyword evidence="2" id="KW-1185">Reference proteome</keyword>
<dbReference type="AlphaFoldDB" id="A0A8H7AWP9"/>
<dbReference type="Gene3D" id="3.40.50.300">
    <property type="entry name" value="P-loop containing nucleotide triphosphate hydrolases"/>
    <property type="match status" value="1"/>
</dbReference>
<protein>
    <recommendedName>
        <fullName evidence="3">NB-ARC domain-containing protein</fullName>
    </recommendedName>
</protein>
<evidence type="ECO:0000313" key="1">
    <source>
        <dbReference type="EMBL" id="KAF7512510.1"/>
    </source>
</evidence>
<organism evidence="1 2">
    <name type="scientific">Endocarpon pusillum</name>
    <dbReference type="NCBI Taxonomy" id="364733"/>
    <lineage>
        <taxon>Eukaryota</taxon>
        <taxon>Fungi</taxon>
        <taxon>Dikarya</taxon>
        <taxon>Ascomycota</taxon>
        <taxon>Pezizomycotina</taxon>
        <taxon>Eurotiomycetes</taxon>
        <taxon>Chaetothyriomycetidae</taxon>
        <taxon>Verrucariales</taxon>
        <taxon>Verrucariaceae</taxon>
        <taxon>Endocarpon</taxon>
    </lineage>
</organism>
<comment type="caution">
    <text evidence="1">The sequence shown here is derived from an EMBL/GenBank/DDBJ whole genome shotgun (WGS) entry which is preliminary data.</text>
</comment>